<dbReference type="AlphaFoldDB" id="A0A3M8ALX7"/>
<evidence type="ECO:0000313" key="3">
    <source>
        <dbReference type="Proteomes" id="UP000268829"/>
    </source>
</evidence>
<dbReference type="PANTHER" id="PTHR35337:SF1">
    <property type="entry name" value="SLR1478 PROTEIN"/>
    <property type="match status" value="1"/>
</dbReference>
<evidence type="ECO:0000256" key="1">
    <source>
        <dbReference type="SAM" id="Phobius"/>
    </source>
</evidence>
<name>A0A3M8ALX7_9BACL</name>
<dbReference type="Pfam" id="PF01944">
    <property type="entry name" value="SpoIIM"/>
    <property type="match status" value="1"/>
</dbReference>
<dbReference type="RefSeq" id="WP_122906739.1">
    <property type="nucleotide sequence ID" value="NZ_RHHS01000059.1"/>
</dbReference>
<reference evidence="2 3" key="1">
    <citation type="submission" date="2018-10" db="EMBL/GenBank/DDBJ databases">
        <title>Phylogenomics of Brevibacillus.</title>
        <authorList>
            <person name="Dunlap C."/>
        </authorList>
    </citation>
    <scope>NUCLEOTIDE SEQUENCE [LARGE SCALE GENOMIC DNA]</scope>
    <source>
        <strain evidence="2 3">DSM 100115</strain>
    </source>
</reference>
<keyword evidence="1" id="KW-0812">Transmembrane</keyword>
<dbReference type="PANTHER" id="PTHR35337">
    <property type="entry name" value="SLR1478 PROTEIN"/>
    <property type="match status" value="1"/>
</dbReference>
<gene>
    <name evidence="2" type="ORF">EDM57_21565</name>
</gene>
<feature type="transmembrane region" description="Helical" evidence="1">
    <location>
        <begin position="112"/>
        <end position="130"/>
    </location>
</feature>
<feature type="transmembrane region" description="Helical" evidence="1">
    <location>
        <begin position="15"/>
        <end position="34"/>
    </location>
</feature>
<proteinExistence type="predicted"/>
<sequence>MNKRLQRLWLDNKRFFLTACLIFFGSGLIGYLQAPAMDPVVKSMMEQLKEVADRIKESGGGVFATFWAIFSNNVLSALMMMALGLFFAFFPIIGMLTNGLLLGYIFAKSSEIGISPWLVFSAGILPHGIFELPAVLFAAGIGIRLGILSLRSVGLLFAPHNQERVKNDWYDTLKQFPTAVMLVIGLLLIAGIVESSITPFILKATIGEQLQQMNLLK</sequence>
<dbReference type="OrthoDB" id="161024at2"/>
<evidence type="ECO:0000313" key="2">
    <source>
        <dbReference type="EMBL" id="RNB52039.1"/>
    </source>
</evidence>
<keyword evidence="1" id="KW-1133">Transmembrane helix</keyword>
<feature type="transmembrane region" description="Helical" evidence="1">
    <location>
        <begin position="179"/>
        <end position="202"/>
    </location>
</feature>
<keyword evidence="3" id="KW-1185">Reference proteome</keyword>
<dbReference type="InterPro" id="IPR002798">
    <property type="entry name" value="SpoIIM-like"/>
</dbReference>
<comment type="caution">
    <text evidence="2">The sequence shown here is derived from an EMBL/GenBank/DDBJ whole genome shotgun (WGS) entry which is preliminary data.</text>
</comment>
<accession>A0A3M8ALX7</accession>
<dbReference type="Proteomes" id="UP000268829">
    <property type="component" value="Unassembled WGS sequence"/>
</dbReference>
<feature type="transmembrane region" description="Helical" evidence="1">
    <location>
        <begin position="77"/>
        <end position="105"/>
    </location>
</feature>
<keyword evidence="1" id="KW-0472">Membrane</keyword>
<protein>
    <submittedName>
        <fullName evidence="2">Stage II sporulation protein M</fullName>
    </submittedName>
</protein>
<dbReference type="EMBL" id="RHHS01000059">
    <property type="protein sequence ID" value="RNB52039.1"/>
    <property type="molecule type" value="Genomic_DNA"/>
</dbReference>
<organism evidence="2 3">
    <name type="scientific">Brevibacillus gelatini</name>
    <dbReference type="NCBI Taxonomy" id="1655277"/>
    <lineage>
        <taxon>Bacteria</taxon>
        <taxon>Bacillati</taxon>
        <taxon>Bacillota</taxon>
        <taxon>Bacilli</taxon>
        <taxon>Bacillales</taxon>
        <taxon>Paenibacillaceae</taxon>
        <taxon>Brevibacillus</taxon>
    </lineage>
</organism>